<protein>
    <recommendedName>
        <fullName evidence="4">Gas vesicle protein GvpP</fullName>
    </recommendedName>
</protein>
<feature type="compositionally biased region" description="Basic and acidic residues" evidence="1">
    <location>
        <begin position="133"/>
        <end position="161"/>
    </location>
</feature>
<evidence type="ECO:0000313" key="2">
    <source>
        <dbReference type="EMBL" id="SDN73799.1"/>
    </source>
</evidence>
<dbReference type="AlphaFoldDB" id="A0A1H0DUS0"/>
<dbReference type="OrthoDB" id="2974156at2"/>
<evidence type="ECO:0008006" key="4">
    <source>
        <dbReference type="Google" id="ProtNLM"/>
    </source>
</evidence>
<feature type="compositionally biased region" description="Polar residues" evidence="1">
    <location>
        <begin position="97"/>
        <end position="106"/>
    </location>
</feature>
<feature type="compositionally biased region" description="Acidic residues" evidence="1">
    <location>
        <begin position="110"/>
        <end position="132"/>
    </location>
</feature>
<name>A0A1H0DUS0_9BACI</name>
<keyword evidence="3" id="KW-1185">Reference proteome</keyword>
<dbReference type="STRING" id="745820.SAMN04488053_10391"/>
<organism evidence="2 3">
    <name type="scientific">Alkalicoccus daliensis</name>
    <dbReference type="NCBI Taxonomy" id="745820"/>
    <lineage>
        <taxon>Bacteria</taxon>
        <taxon>Bacillati</taxon>
        <taxon>Bacillota</taxon>
        <taxon>Bacilli</taxon>
        <taxon>Bacillales</taxon>
        <taxon>Bacillaceae</taxon>
        <taxon>Alkalicoccus</taxon>
    </lineage>
</organism>
<accession>A0A1H0DUS0</accession>
<feature type="region of interest" description="Disordered" evidence="1">
    <location>
        <begin position="97"/>
        <end position="161"/>
    </location>
</feature>
<proteinExistence type="predicted"/>
<evidence type="ECO:0000313" key="3">
    <source>
        <dbReference type="Proteomes" id="UP000198778"/>
    </source>
</evidence>
<dbReference type="EMBL" id="FNIL01000003">
    <property type="protein sequence ID" value="SDN73799.1"/>
    <property type="molecule type" value="Genomic_DNA"/>
</dbReference>
<gene>
    <name evidence="2" type="ORF">SAMN04488053_10391</name>
</gene>
<reference evidence="3" key="1">
    <citation type="submission" date="2016-10" db="EMBL/GenBank/DDBJ databases">
        <authorList>
            <person name="Varghese N."/>
            <person name="Submissions S."/>
        </authorList>
    </citation>
    <scope>NUCLEOTIDE SEQUENCE [LARGE SCALE GENOMIC DNA]</scope>
    <source>
        <strain evidence="3">CGMCC 1.10369</strain>
    </source>
</reference>
<evidence type="ECO:0000256" key="1">
    <source>
        <dbReference type="SAM" id="MobiDB-lite"/>
    </source>
</evidence>
<sequence length="161" mass="17520">MSAEEKSEQKVDKSYVMAGSLIGAGLGFISSSDAAKSAIKKAGQSEVAKSVGFQLRRTVQDLVIEQVSSNFKNSISSYLDSKGASIPDEILEKGKQSLLNKVQGSNAEQSSEDESAEQEDDQQESSSDEESEAQSKENQELNERMDRLEEMISKLVDSSDK</sequence>
<dbReference type="Proteomes" id="UP000198778">
    <property type="component" value="Unassembled WGS sequence"/>
</dbReference>
<dbReference type="RefSeq" id="WP_090841998.1">
    <property type="nucleotide sequence ID" value="NZ_FNIL01000003.1"/>
</dbReference>